<evidence type="ECO:0000313" key="2">
    <source>
        <dbReference type="Proteomes" id="UP000239698"/>
    </source>
</evidence>
<gene>
    <name evidence="1" type="ORF">C5C40_15290</name>
</gene>
<protein>
    <submittedName>
        <fullName evidence="1">Uncharacterized protein</fullName>
    </submittedName>
</protein>
<keyword evidence="2" id="KW-1185">Reference proteome</keyword>
<reference evidence="1 2" key="1">
    <citation type="submission" date="2018-02" db="EMBL/GenBank/DDBJ databases">
        <title>Bacteriophage NCPPB3778 and a type I-E CRISPR drive the evolution of the US Biological Select Agent, Rathayibacter toxicus.</title>
        <authorList>
            <person name="Davis E.W.II."/>
            <person name="Tabima J.F."/>
            <person name="Weisberg A.J."/>
            <person name="Lopes L.D."/>
            <person name="Wiseman M.S."/>
            <person name="Wiseman M.S."/>
            <person name="Pupko T."/>
            <person name="Belcher M.S."/>
            <person name="Sechler A.J."/>
            <person name="Tancos M.A."/>
            <person name="Schroeder B.K."/>
            <person name="Murray T.D."/>
            <person name="Luster D.G."/>
            <person name="Schneider W.L."/>
            <person name="Rogers E."/>
            <person name="Andreote F.D."/>
            <person name="Grunwald N.J."/>
            <person name="Putnam M.L."/>
            <person name="Chang J.H."/>
        </authorList>
    </citation>
    <scope>NUCLEOTIDE SEQUENCE [LARGE SCALE GENOMIC DNA]</scope>
    <source>
        <strain evidence="1 2">AY1D6</strain>
    </source>
</reference>
<dbReference type="Proteomes" id="UP000239698">
    <property type="component" value="Unassembled WGS sequence"/>
</dbReference>
<dbReference type="EMBL" id="PSVT01000060">
    <property type="protein sequence ID" value="PPH71266.1"/>
    <property type="molecule type" value="Genomic_DNA"/>
</dbReference>
<comment type="caution">
    <text evidence="1">The sequence shown here is derived from an EMBL/GenBank/DDBJ whole genome shotgun (WGS) entry which is preliminary data.</text>
</comment>
<organism evidence="1 2">
    <name type="scientific">Rathayibacter rathayi</name>
    <name type="common">Corynebacterium rathayi</name>
    <dbReference type="NCBI Taxonomy" id="33887"/>
    <lineage>
        <taxon>Bacteria</taxon>
        <taxon>Bacillati</taxon>
        <taxon>Actinomycetota</taxon>
        <taxon>Actinomycetes</taxon>
        <taxon>Micrococcales</taxon>
        <taxon>Microbacteriaceae</taxon>
        <taxon>Rathayibacter</taxon>
    </lineage>
</organism>
<sequence length="61" mass="6390">MFSREDLAGELAAQLTCGEVDALAGLFRAYGQGEAANLWVAGHATTDDEGDAHHTSEGAQR</sequence>
<accession>A0ABX5A7U2</accession>
<proteinExistence type="predicted"/>
<evidence type="ECO:0000313" key="1">
    <source>
        <dbReference type="EMBL" id="PPH71266.1"/>
    </source>
</evidence>
<name>A0ABX5A7U2_RATRA</name>